<protein>
    <recommendedName>
        <fullName evidence="1">Amine oxidase domain-containing protein</fullName>
    </recommendedName>
</protein>
<name>A0A1M5DFW4_9GAMM</name>
<dbReference type="GO" id="GO:0016491">
    <property type="term" value="F:oxidoreductase activity"/>
    <property type="evidence" value="ECO:0007669"/>
    <property type="project" value="InterPro"/>
</dbReference>
<dbReference type="Gene3D" id="3.90.660.10">
    <property type="match status" value="1"/>
</dbReference>
<dbReference type="PROSITE" id="PS51257">
    <property type="entry name" value="PROKAR_LIPOPROTEIN"/>
    <property type="match status" value="1"/>
</dbReference>
<gene>
    <name evidence="2" type="ORF">SAMN02745148_03221</name>
</gene>
<dbReference type="InterPro" id="IPR036188">
    <property type="entry name" value="FAD/NAD-bd_sf"/>
</dbReference>
<dbReference type="RefSeq" id="WP_072824716.1">
    <property type="nucleotide sequence ID" value="NZ_FQUJ01000017.1"/>
</dbReference>
<evidence type="ECO:0000313" key="2">
    <source>
        <dbReference type="EMBL" id="SHF65806.1"/>
    </source>
</evidence>
<sequence>MKTLDCAIIGGGIAGLACGRALTAGGHAVELFEKSRGPGGRLASRRTPEAVFDIGAQYLTARNPEFQAEVRHWHQAGIVDRWPESLWVCDAEGWQRKPDDPPRWVGTPRMSAVTRHLSRGLKLHSQRRIERLSGTAQNWWLQDSQDVRHGPFTRVVIALPLPQAERLLAPQGGLLARACQRVGMRPCWTAYALFDRPLTHLASPSPDWQAAFINQGPLRFVTRNHSKPGRGGQGESLSLLASPEWSQANLEQDPQWVATRLLEAFAEHYPARLPGTRLVSAHRWRYAQPEARKEGDETREFLIDSRGLALCGDGLSEGRVEAAWLSGHRLGTHLNLNDLEETLS</sequence>
<organism evidence="2 3">
    <name type="scientific">Modicisalibacter ilicicola DSM 19980</name>
    <dbReference type="NCBI Taxonomy" id="1121942"/>
    <lineage>
        <taxon>Bacteria</taxon>
        <taxon>Pseudomonadati</taxon>
        <taxon>Pseudomonadota</taxon>
        <taxon>Gammaproteobacteria</taxon>
        <taxon>Oceanospirillales</taxon>
        <taxon>Halomonadaceae</taxon>
        <taxon>Modicisalibacter</taxon>
    </lineage>
</organism>
<dbReference type="SUPFAM" id="SSF51905">
    <property type="entry name" value="FAD/NAD(P)-binding domain"/>
    <property type="match status" value="1"/>
</dbReference>
<dbReference type="InterPro" id="IPR002937">
    <property type="entry name" value="Amino_oxidase"/>
</dbReference>
<dbReference type="Pfam" id="PF01593">
    <property type="entry name" value="Amino_oxidase"/>
    <property type="match status" value="1"/>
</dbReference>
<reference evidence="2 3" key="1">
    <citation type="submission" date="2016-11" db="EMBL/GenBank/DDBJ databases">
        <authorList>
            <person name="Jaros S."/>
            <person name="Januszkiewicz K."/>
            <person name="Wedrychowicz H."/>
        </authorList>
    </citation>
    <scope>NUCLEOTIDE SEQUENCE [LARGE SCALE GENOMIC DNA]</scope>
    <source>
        <strain evidence="2 3">DSM 19980</strain>
    </source>
</reference>
<dbReference type="Gene3D" id="3.50.50.60">
    <property type="entry name" value="FAD/NAD(P)-binding domain"/>
    <property type="match status" value="1"/>
</dbReference>
<dbReference type="STRING" id="1121942.SAMN02745148_03221"/>
<evidence type="ECO:0000313" key="3">
    <source>
        <dbReference type="Proteomes" id="UP000184346"/>
    </source>
</evidence>
<feature type="domain" description="Amine oxidase" evidence="1">
    <location>
        <begin position="110"/>
        <end position="329"/>
    </location>
</feature>
<dbReference type="OrthoDB" id="5792777at2"/>
<dbReference type="EMBL" id="FQUJ01000017">
    <property type="protein sequence ID" value="SHF65806.1"/>
    <property type="molecule type" value="Genomic_DNA"/>
</dbReference>
<dbReference type="Proteomes" id="UP000184346">
    <property type="component" value="Unassembled WGS sequence"/>
</dbReference>
<proteinExistence type="predicted"/>
<evidence type="ECO:0000259" key="1">
    <source>
        <dbReference type="Pfam" id="PF01593"/>
    </source>
</evidence>
<accession>A0A1M5DFW4</accession>
<dbReference type="AlphaFoldDB" id="A0A1M5DFW4"/>
<keyword evidence="3" id="KW-1185">Reference proteome</keyword>
<dbReference type="PANTHER" id="PTHR16128:SF5">
    <property type="entry name" value="FAD_NAD(P)-BINDING OXIDOREDUCTASE FAMILY PROTEIN"/>
    <property type="match status" value="1"/>
</dbReference>
<dbReference type="PANTHER" id="PTHR16128">
    <property type="entry name" value="FAD/NAD(P)-BINDING OXIDOREDUCTASE FAMILY PROTEIN"/>
    <property type="match status" value="1"/>
</dbReference>
<dbReference type="Pfam" id="PF13450">
    <property type="entry name" value="NAD_binding_8"/>
    <property type="match status" value="1"/>
</dbReference>